<evidence type="ECO:0000313" key="6">
    <source>
        <dbReference type="EMBL" id="MCB6183876.1"/>
    </source>
</evidence>
<evidence type="ECO:0000256" key="3">
    <source>
        <dbReference type="ARBA" id="ARBA00022729"/>
    </source>
</evidence>
<name>A0ABS8D6S4_9NEIS</name>
<evidence type="ECO:0000256" key="5">
    <source>
        <dbReference type="SAM" id="SignalP"/>
    </source>
</evidence>
<keyword evidence="3 5" id="KW-0732">Signal</keyword>
<dbReference type="EMBL" id="JAJBZT010000005">
    <property type="protein sequence ID" value="MCB6183876.1"/>
    <property type="molecule type" value="Genomic_DNA"/>
</dbReference>
<dbReference type="PRINTS" id="PR00909">
    <property type="entry name" value="SPERMDNBNDNG"/>
</dbReference>
<dbReference type="InterPro" id="IPR006059">
    <property type="entry name" value="SBP"/>
</dbReference>
<proteinExistence type="predicted"/>
<keyword evidence="2" id="KW-0813">Transport</keyword>
<evidence type="ECO:0000256" key="1">
    <source>
        <dbReference type="ARBA" id="ARBA00004418"/>
    </source>
</evidence>
<feature type="signal peptide" evidence="5">
    <location>
        <begin position="1"/>
        <end position="23"/>
    </location>
</feature>
<feature type="chain" id="PRO_5046938390" evidence="5">
    <location>
        <begin position="24"/>
        <end position="355"/>
    </location>
</feature>
<dbReference type="Gene3D" id="3.40.190.10">
    <property type="entry name" value="Periplasmic binding protein-like II"/>
    <property type="match status" value="2"/>
</dbReference>
<evidence type="ECO:0000256" key="2">
    <source>
        <dbReference type="ARBA" id="ARBA00022448"/>
    </source>
</evidence>
<dbReference type="PANTHER" id="PTHR30222">
    <property type="entry name" value="SPERMIDINE/PUTRESCINE-BINDING PERIPLASMIC PROTEIN"/>
    <property type="match status" value="1"/>
</dbReference>
<dbReference type="RefSeq" id="WP_227180658.1">
    <property type="nucleotide sequence ID" value="NZ_JAJBZT010000005.1"/>
</dbReference>
<keyword evidence="7" id="KW-1185">Reference proteome</keyword>
<dbReference type="SUPFAM" id="SSF53850">
    <property type="entry name" value="Periplasmic binding protein-like II"/>
    <property type="match status" value="1"/>
</dbReference>
<dbReference type="Pfam" id="PF13416">
    <property type="entry name" value="SBP_bac_8"/>
    <property type="match status" value="1"/>
</dbReference>
<reference evidence="6" key="1">
    <citation type="submission" date="2021-10" db="EMBL/GenBank/DDBJ databases">
        <title>The complete genome sequence of Leeia sp. TBRC 13508.</title>
        <authorList>
            <person name="Charoenyingcharoen P."/>
            <person name="Yukphan P."/>
        </authorList>
    </citation>
    <scope>NUCLEOTIDE SEQUENCE</scope>
    <source>
        <strain evidence="6">TBRC 13508</strain>
    </source>
</reference>
<dbReference type="InterPro" id="IPR001188">
    <property type="entry name" value="Sperm_putr-bd"/>
</dbReference>
<dbReference type="Proteomes" id="UP001165395">
    <property type="component" value="Unassembled WGS sequence"/>
</dbReference>
<evidence type="ECO:0000256" key="4">
    <source>
        <dbReference type="ARBA" id="ARBA00022764"/>
    </source>
</evidence>
<accession>A0ABS8D6S4</accession>
<evidence type="ECO:0000313" key="7">
    <source>
        <dbReference type="Proteomes" id="UP001165395"/>
    </source>
</evidence>
<sequence>MLSRQLKLSTGAALVAFAFHAQADDQVLRLLTWADYAPQAVVDQFKKETGITVEVTLSNNEEMISKLRATGGAGFDLVNPSQDRITGPAKEFGIYQPIDLKKVKVANFIPSMLESTKKVTGLDGKVYGVPLFWGTDGLVVNSAKSKAADYSDLCKAEYAGKTAVRLKRPTLIGQAFAMGKDPFKAYANPKQYEAIMNAAGDKLIACKKNLKYFWESKDQLLNDIRNGEVVAAQMWDAGGWKLNTENAAIKFVAPKSGALGWVDTFAIPSKAKNVDAAYKWINFISRPDVAAKVAKSAGSFTAIKGAENYMDAVMKKQLAESFPPAAMKNIKWYPAIPAGLEEIDGKVLDKIKAAN</sequence>
<organism evidence="6 7">
    <name type="scientific">Leeia speluncae</name>
    <dbReference type="NCBI Taxonomy" id="2884804"/>
    <lineage>
        <taxon>Bacteria</taxon>
        <taxon>Pseudomonadati</taxon>
        <taxon>Pseudomonadota</taxon>
        <taxon>Betaproteobacteria</taxon>
        <taxon>Neisseriales</taxon>
        <taxon>Leeiaceae</taxon>
        <taxon>Leeia</taxon>
    </lineage>
</organism>
<comment type="caution">
    <text evidence="6">The sequence shown here is derived from an EMBL/GenBank/DDBJ whole genome shotgun (WGS) entry which is preliminary data.</text>
</comment>
<protein>
    <submittedName>
        <fullName evidence="6">Extracellular solute-binding protein</fullName>
    </submittedName>
</protein>
<comment type="subcellular location">
    <subcellularLocation>
        <location evidence="1">Periplasm</location>
    </subcellularLocation>
</comment>
<dbReference type="PANTHER" id="PTHR30222:SF17">
    <property type="entry name" value="SPERMIDINE_PUTRESCINE-BINDING PERIPLASMIC PROTEIN"/>
    <property type="match status" value="1"/>
</dbReference>
<keyword evidence="4" id="KW-0574">Periplasm</keyword>
<gene>
    <name evidence="6" type="ORF">LIN78_10005</name>
</gene>